<dbReference type="KEGG" id="fvr:FVEG_12909"/>
<name>W7N566_GIBM7</name>
<dbReference type="AlphaFoldDB" id="W7N566"/>
<dbReference type="InterPro" id="IPR010730">
    <property type="entry name" value="HET"/>
</dbReference>
<evidence type="ECO:0000259" key="1">
    <source>
        <dbReference type="Pfam" id="PF06985"/>
    </source>
</evidence>
<sequence length="552" mass="62868">MWLINTTTIALEVKNVSSTPYAILSHTWGDDEVTFEDMMTGQEKGKKGYVKIIHTCRLAKERGIAYAWVDTCCVDKRSSAELAEAINSMFNWYKLSEVCFSHLEDLESHRGPQDDQIPGLSSCRWFTRGWTLQELIASRNLEFYDSAWNYRGTKAGLRGRISGITGIDMAVLEDNAILETIPVAKRMSWAADRETTRVEDLAYCLLGIFGVNMPMLYGEGTKAFGRLQEEIIKETTDLSIFAWKANLSVGKPLREVRPQGFRGILASSPSEFVHCKNLRRTSTMRYGYEYSMTNKGLRLETFLGESVNKEYVLNLACEITQTYGFFTKRKVGVYLTKTADGFVRSRPHELFKTYDSLLWAGPRHKIFIRKQVTPFGSTDLARRLEMNIASQFNICPGFKLVSFAAKPADLWDTLRQEFVTDSSEQFTGFLNFQLADNAKTFMYRIYVVCGLEMNPWSGDLQPWMSIYNSTDKEYPDIVGCVDGYYSSYGEEYYLHKLRDYVLSRDEVGKNGRPQEISLPSSDAAHRLHISLGALQRSSDSSHTITVNIWNIG</sequence>
<dbReference type="GeneID" id="30070306"/>
<dbReference type="OrthoDB" id="20872at2759"/>
<keyword evidence="4" id="KW-1185">Reference proteome</keyword>
<dbReference type="Pfam" id="PF06985">
    <property type="entry name" value="HET"/>
    <property type="match status" value="1"/>
</dbReference>
<feature type="domain" description="DUF8212" evidence="2">
    <location>
        <begin position="222"/>
        <end position="280"/>
    </location>
</feature>
<evidence type="ECO:0000313" key="3">
    <source>
        <dbReference type="EMBL" id="EWG54794.1"/>
    </source>
</evidence>
<organism evidence="3 4">
    <name type="scientific">Gibberella moniliformis (strain M3125 / FGSC 7600)</name>
    <name type="common">Maize ear and stalk rot fungus</name>
    <name type="synonym">Fusarium verticillioides</name>
    <dbReference type="NCBI Taxonomy" id="334819"/>
    <lineage>
        <taxon>Eukaryota</taxon>
        <taxon>Fungi</taxon>
        <taxon>Dikarya</taxon>
        <taxon>Ascomycota</taxon>
        <taxon>Pezizomycotina</taxon>
        <taxon>Sordariomycetes</taxon>
        <taxon>Hypocreomycetidae</taxon>
        <taxon>Hypocreales</taxon>
        <taxon>Nectriaceae</taxon>
        <taxon>Fusarium</taxon>
        <taxon>Fusarium fujikuroi species complex</taxon>
    </lineage>
</organism>
<dbReference type="Proteomes" id="UP000009096">
    <property type="component" value="Chromosome 11"/>
</dbReference>
<dbReference type="RefSeq" id="XP_018760985.1">
    <property type="nucleotide sequence ID" value="XM_018902293.1"/>
</dbReference>
<feature type="domain" description="Heterokaryon incompatibility" evidence="1">
    <location>
        <begin position="21"/>
        <end position="110"/>
    </location>
</feature>
<dbReference type="STRING" id="334819.W7N566"/>
<protein>
    <submittedName>
        <fullName evidence="3">Uncharacterized protein</fullName>
    </submittedName>
</protein>
<gene>
    <name evidence="3" type="ORF">FVEG_12909</name>
</gene>
<accession>W7N566</accession>
<dbReference type="InterPro" id="IPR058525">
    <property type="entry name" value="DUF8212"/>
</dbReference>
<dbReference type="PANTHER" id="PTHR10622">
    <property type="entry name" value="HET DOMAIN-CONTAINING PROTEIN"/>
    <property type="match status" value="1"/>
</dbReference>
<dbReference type="Pfam" id="PF26640">
    <property type="entry name" value="DUF8212"/>
    <property type="match status" value="1"/>
</dbReference>
<evidence type="ECO:0000259" key="2">
    <source>
        <dbReference type="Pfam" id="PF26640"/>
    </source>
</evidence>
<dbReference type="VEuPathDB" id="FungiDB:FVEG_12909"/>
<evidence type="ECO:0000313" key="4">
    <source>
        <dbReference type="Proteomes" id="UP000009096"/>
    </source>
</evidence>
<dbReference type="EMBL" id="CM000588">
    <property type="protein sequence ID" value="EWG54794.1"/>
    <property type="molecule type" value="Genomic_DNA"/>
</dbReference>
<dbReference type="EMBL" id="DS022262">
    <property type="protein sequence ID" value="EWG54794.1"/>
    <property type="molecule type" value="Genomic_DNA"/>
</dbReference>
<dbReference type="eggNOG" id="ENOG502SHG8">
    <property type="taxonomic scope" value="Eukaryota"/>
</dbReference>
<reference evidence="3 4" key="1">
    <citation type="journal article" date="2010" name="Nature">
        <title>Comparative genomics reveals mobile pathogenicity chromosomes in Fusarium.</title>
        <authorList>
            <person name="Ma L.J."/>
            <person name="van der Does H.C."/>
            <person name="Borkovich K.A."/>
            <person name="Coleman J.J."/>
            <person name="Daboussi M.J."/>
            <person name="Di Pietro A."/>
            <person name="Dufresne M."/>
            <person name="Freitag M."/>
            <person name="Grabherr M."/>
            <person name="Henrissat B."/>
            <person name="Houterman P.M."/>
            <person name="Kang S."/>
            <person name="Shim W.B."/>
            <person name="Woloshuk C."/>
            <person name="Xie X."/>
            <person name="Xu J.R."/>
            <person name="Antoniw J."/>
            <person name="Baker S.E."/>
            <person name="Bluhm B.H."/>
            <person name="Breakspear A."/>
            <person name="Brown D.W."/>
            <person name="Butchko R.A."/>
            <person name="Chapman S."/>
            <person name="Coulson R."/>
            <person name="Coutinho P.M."/>
            <person name="Danchin E.G."/>
            <person name="Diener A."/>
            <person name="Gale L.R."/>
            <person name="Gardiner D.M."/>
            <person name="Goff S."/>
            <person name="Hammond-Kosack K.E."/>
            <person name="Hilburn K."/>
            <person name="Hua-Van A."/>
            <person name="Jonkers W."/>
            <person name="Kazan K."/>
            <person name="Kodira C.D."/>
            <person name="Koehrsen M."/>
            <person name="Kumar L."/>
            <person name="Lee Y.H."/>
            <person name="Li L."/>
            <person name="Manners J.M."/>
            <person name="Miranda-Saavedra D."/>
            <person name="Mukherjee M."/>
            <person name="Park G."/>
            <person name="Park J."/>
            <person name="Park S.Y."/>
            <person name="Proctor R.H."/>
            <person name="Regev A."/>
            <person name="Ruiz-Roldan M.C."/>
            <person name="Sain D."/>
            <person name="Sakthikumar S."/>
            <person name="Sykes S."/>
            <person name="Schwartz D.C."/>
            <person name="Turgeon B.G."/>
            <person name="Wapinski I."/>
            <person name="Yoder O."/>
            <person name="Young S."/>
            <person name="Zeng Q."/>
            <person name="Zhou S."/>
            <person name="Galagan J."/>
            <person name="Cuomo C.A."/>
            <person name="Kistler H.C."/>
            <person name="Rep M."/>
        </authorList>
    </citation>
    <scope>NUCLEOTIDE SEQUENCE [LARGE SCALE GENOMIC DNA]</scope>
    <source>
        <strain evidence="4">M3125 / FGSC 7600</strain>
    </source>
</reference>
<proteinExistence type="predicted"/>
<dbReference type="OMA" id="KQATVCF"/>
<dbReference type="PANTHER" id="PTHR10622:SF12">
    <property type="entry name" value="HET DOMAIN-CONTAINING PROTEIN"/>
    <property type="match status" value="1"/>
</dbReference>
<dbReference type="HOGENOM" id="CLU_000288_138_11_1"/>